<dbReference type="InterPro" id="IPR042099">
    <property type="entry name" value="ANL_N_sf"/>
</dbReference>
<sequence length="534" mass="58675">MSFIKTGHVDNFTRENLPPRNQWPWLNQEFIDTNYAARLNASQELIDKTIEIVGPNKLAIIAGDGNYTYGELLAKISQVANYLESIGIKSGNRILLRGPNSASLVILWLAVLRVGAVAVTTIHLQRANELEKMLGVAKVQFALIDHRFMEDWNLVTNFDGQTLIYGGDNDVFVKAAAFPTSHTACDTASDDVSLLAFTSGSTGVPKATMHFHRDILAIADTFSKEILKPLQDDIFACSAPLAFTFGLGASVVFPFRIGATTLLMEGAPPPVLIEKVRENKVTVLFTAPTAYRAILKSTNNLELPSLRRCVSAGEHLPESTWSSWHEATGIKLIDGIGATEMLHIFISASDDEIVPGMTGKVVPGYEAIIVNEEFAEIPVGEIGFLAVRGPTGVRYLNDARQGVYAVNGWNVTGDLYLKDSHGYFKYQSRADDMIISSGYNIAAPEVENALLTHNAVSEVAVVGEPDEERGMLVVAYIVLQSSQVESPELIKELQDHVKQKIAPFKYPRRIVFVPSLPKTTTGKLQRFRLKVEDK</sequence>
<name>A0A6J6LB29_9ZZZZ</name>
<dbReference type="SUPFAM" id="SSF56801">
    <property type="entry name" value="Acetyl-CoA synthetase-like"/>
    <property type="match status" value="1"/>
</dbReference>
<feature type="domain" description="AMP-binding enzyme C-terminal" evidence="3">
    <location>
        <begin position="445"/>
        <end position="523"/>
    </location>
</feature>
<gene>
    <name evidence="4" type="ORF">UFOPK2265_00654</name>
</gene>
<dbReference type="AlphaFoldDB" id="A0A6J6LB29"/>
<evidence type="ECO:0000259" key="2">
    <source>
        <dbReference type="Pfam" id="PF00501"/>
    </source>
</evidence>
<keyword evidence="1" id="KW-0436">Ligase</keyword>
<dbReference type="InterPro" id="IPR025110">
    <property type="entry name" value="AMP-bd_C"/>
</dbReference>
<dbReference type="PANTHER" id="PTHR43352:SF1">
    <property type="entry name" value="ANTHRANILATE--COA LIGASE"/>
    <property type="match status" value="1"/>
</dbReference>
<dbReference type="Pfam" id="PF13193">
    <property type="entry name" value="AMP-binding_C"/>
    <property type="match status" value="1"/>
</dbReference>
<evidence type="ECO:0000259" key="3">
    <source>
        <dbReference type="Pfam" id="PF13193"/>
    </source>
</evidence>
<dbReference type="PROSITE" id="PS00455">
    <property type="entry name" value="AMP_BINDING"/>
    <property type="match status" value="1"/>
</dbReference>
<dbReference type="InterPro" id="IPR020845">
    <property type="entry name" value="AMP-binding_CS"/>
</dbReference>
<proteinExistence type="predicted"/>
<dbReference type="Gene3D" id="3.40.50.12780">
    <property type="entry name" value="N-terminal domain of ligase-like"/>
    <property type="match status" value="1"/>
</dbReference>
<evidence type="ECO:0000313" key="4">
    <source>
        <dbReference type="EMBL" id="CAB4658836.1"/>
    </source>
</evidence>
<organism evidence="4">
    <name type="scientific">freshwater metagenome</name>
    <dbReference type="NCBI Taxonomy" id="449393"/>
    <lineage>
        <taxon>unclassified sequences</taxon>
        <taxon>metagenomes</taxon>
        <taxon>ecological metagenomes</taxon>
    </lineage>
</organism>
<dbReference type="Gene3D" id="3.30.300.30">
    <property type="match status" value="1"/>
</dbReference>
<dbReference type="InterPro" id="IPR045851">
    <property type="entry name" value="AMP-bd_C_sf"/>
</dbReference>
<dbReference type="PANTHER" id="PTHR43352">
    <property type="entry name" value="ACETYL-COA SYNTHETASE"/>
    <property type="match status" value="1"/>
</dbReference>
<dbReference type="EMBL" id="CAEZWP010000025">
    <property type="protein sequence ID" value="CAB4658836.1"/>
    <property type="molecule type" value="Genomic_DNA"/>
</dbReference>
<dbReference type="GO" id="GO:0016878">
    <property type="term" value="F:acid-thiol ligase activity"/>
    <property type="evidence" value="ECO:0007669"/>
    <property type="project" value="TreeGrafter"/>
</dbReference>
<protein>
    <submittedName>
        <fullName evidence="4">Unannotated protein</fullName>
    </submittedName>
</protein>
<evidence type="ECO:0000256" key="1">
    <source>
        <dbReference type="ARBA" id="ARBA00022598"/>
    </source>
</evidence>
<dbReference type="GO" id="GO:0044550">
    <property type="term" value="P:secondary metabolite biosynthetic process"/>
    <property type="evidence" value="ECO:0007669"/>
    <property type="project" value="TreeGrafter"/>
</dbReference>
<feature type="domain" description="AMP-dependent synthetase/ligase" evidence="2">
    <location>
        <begin position="55"/>
        <end position="391"/>
    </location>
</feature>
<reference evidence="4" key="1">
    <citation type="submission" date="2020-05" db="EMBL/GenBank/DDBJ databases">
        <authorList>
            <person name="Chiriac C."/>
            <person name="Salcher M."/>
            <person name="Ghai R."/>
            <person name="Kavagutti S V."/>
        </authorList>
    </citation>
    <scope>NUCLEOTIDE SEQUENCE</scope>
</reference>
<accession>A0A6J6LB29</accession>
<dbReference type="Pfam" id="PF00501">
    <property type="entry name" value="AMP-binding"/>
    <property type="match status" value="1"/>
</dbReference>
<dbReference type="InterPro" id="IPR000873">
    <property type="entry name" value="AMP-dep_synth/lig_dom"/>
</dbReference>